<dbReference type="KEGG" id="cpeg:CPELA_08160"/>
<dbReference type="SUPFAM" id="SSF88659">
    <property type="entry name" value="Sigma3 and sigma4 domains of RNA polymerase sigma factors"/>
    <property type="match status" value="1"/>
</dbReference>
<evidence type="ECO:0000259" key="7">
    <source>
        <dbReference type="Pfam" id="PF08281"/>
    </source>
</evidence>
<dbReference type="InterPro" id="IPR036388">
    <property type="entry name" value="WH-like_DNA-bd_sf"/>
</dbReference>
<dbReference type="InterPro" id="IPR013249">
    <property type="entry name" value="RNA_pol_sigma70_r4_t2"/>
</dbReference>
<dbReference type="InterPro" id="IPR013324">
    <property type="entry name" value="RNA_pol_sigma_r3/r4-like"/>
</dbReference>
<dbReference type="GO" id="GO:0006352">
    <property type="term" value="P:DNA-templated transcription initiation"/>
    <property type="evidence" value="ECO:0007669"/>
    <property type="project" value="InterPro"/>
</dbReference>
<gene>
    <name evidence="8" type="primary">sigK</name>
    <name evidence="8" type="ORF">CPELA_08160</name>
</gene>
<dbReference type="AlphaFoldDB" id="A0A410WA90"/>
<feature type="domain" description="RNA polymerase sigma-70 region 2" evidence="6">
    <location>
        <begin position="45"/>
        <end position="111"/>
    </location>
</feature>
<dbReference type="NCBIfam" id="TIGR02937">
    <property type="entry name" value="sigma70-ECF"/>
    <property type="match status" value="1"/>
</dbReference>
<dbReference type="Pfam" id="PF08281">
    <property type="entry name" value="Sigma70_r4_2"/>
    <property type="match status" value="1"/>
</dbReference>
<dbReference type="CDD" id="cd06171">
    <property type="entry name" value="Sigma70_r4"/>
    <property type="match status" value="1"/>
</dbReference>
<dbReference type="EMBL" id="CP035299">
    <property type="protein sequence ID" value="QAU52888.1"/>
    <property type="molecule type" value="Genomic_DNA"/>
</dbReference>
<feature type="domain" description="RNA polymerase sigma factor 70 region 4 type 2" evidence="7">
    <location>
        <begin position="144"/>
        <end position="196"/>
    </location>
</feature>
<dbReference type="Gene3D" id="1.10.10.10">
    <property type="entry name" value="Winged helix-like DNA-binding domain superfamily/Winged helix DNA-binding domain"/>
    <property type="match status" value="1"/>
</dbReference>
<evidence type="ECO:0000313" key="8">
    <source>
        <dbReference type="EMBL" id="QAU52888.1"/>
    </source>
</evidence>
<organism evidence="8 9">
    <name type="scientific">Corynebacterium pelargi</name>
    <dbReference type="NCBI Taxonomy" id="1471400"/>
    <lineage>
        <taxon>Bacteria</taxon>
        <taxon>Bacillati</taxon>
        <taxon>Actinomycetota</taxon>
        <taxon>Actinomycetes</taxon>
        <taxon>Mycobacteriales</taxon>
        <taxon>Corynebacteriaceae</taxon>
        <taxon>Corynebacterium</taxon>
    </lineage>
</organism>
<evidence type="ECO:0000256" key="5">
    <source>
        <dbReference type="ARBA" id="ARBA00023163"/>
    </source>
</evidence>
<keyword evidence="3" id="KW-0731">Sigma factor</keyword>
<evidence type="ECO:0000256" key="2">
    <source>
        <dbReference type="ARBA" id="ARBA00023015"/>
    </source>
</evidence>
<evidence type="ECO:0000259" key="6">
    <source>
        <dbReference type="Pfam" id="PF04542"/>
    </source>
</evidence>
<dbReference type="PANTHER" id="PTHR43133:SF66">
    <property type="entry name" value="ECF RNA POLYMERASE SIGMA FACTOR SIGK"/>
    <property type="match status" value="1"/>
</dbReference>
<evidence type="ECO:0000256" key="1">
    <source>
        <dbReference type="ARBA" id="ARBA00010641"/>
    </source>
</evidence>
<dbReference type="SUPFAM" id="SSF88946">
    <property type="entry name" value="Sigma2 domain of RNA polymerase sigma factors"/>
    <property type="match status" value="1"/>
</dbReference>
<comment type="similarity">
    <text evidence="1">Belongs to the sigma-70 factor family. ECF subfamily.</text>
</comment>
<dbReference type="InterPro" id="IPR014284">
    <property type="entry name" value="RNA_pol_sigma-70_dom"/>
</dbReference>
<dbReference type="InterPro" id="IPR013325">
    <property type="entry name" value="RNA_pol_sigma_r2"/>
</dbReference>
<dbReference type="Pfam" id="PF04542">
    <property type="entry name" value="Sigma70_r2"/>
    <property type="match status" value="1"/>
</dbReference>
<dbReference type="PANTHER" id="PTHR43133">
    <property type="entry name" value="RNA POLYMERASE ECF-TYPE SIGMA FACTO"/>
    <property type="match status" value="1"/>
</dbReference>
<protein>
    <submittedName>
        <fullName evidence="8">ECF RNA polymerase sigma factor SigK</fullName>
    </submittedName>
</protein>
<keyword evidence="2" id="KW-0805">Transcription regulation</keyword>
<dbReference type="Proteomes" id="UP000288929">
    <property type="component" value="Chromosome"/>
</dbReference>
<reference evidence="8 9" key="1">
    <citation type="submission" date="2019-01" db="EMBL/GenBank/DDBJ databases">
        <authorList>
            <person name="Ruckert C."/>
            <person name="Busche T."/>
            <person name="Kalinowski J."/>
        </authorList>
    </citation>
    <scope>NUCLEOTIDE SEQUENCE [LARGE SCALE GENOMIC DNA]</scope>
    <source>
        <strain evidence="8 9">136/3</strain>
    </source>
</reference>
<sequence length="202" mass="22327">MGWVGVWEKKFFLCTVVPVPSLQLDATELLLATAAGDVAAFEQLFGLLHKRVYGLALRVVVDPALAEDVAHEAFLSVWHSAHSFDPDKGSAEGWVLAMAHRRAVDLLRSRQSQNRRTDTFTQQMQSTGAEEPADSRALQLDEHAALAQCFEGLTLKQREAVTLAYFQGLSYKQVAERLGATHSAIKTRLRDAMASLRRCMGS</sequence>
<keyword evidence="5" id="KW-0804">Transcription</keyword>
<keyword evidence="9" id="KW-1185">Reference proteome</keyword>
<evidence type="ECO:0000313" key="9">
    <source>
        <dbReference type="Proteomes" id="UP000288929"/>
    </source>
</evidence>
<dbReference type="Gene3D" id="1.10.1740.10">
    <property type="match status" value="1"/>
</dbReference>
<keyword evidence="4" id="KW-0238">DNA-binding</keyword>
<dbReference type="InterPro" id="IPR007627">
    <property type="entry name" value="RNA_pol_sigma70_r2"/>
</dbReference>
<dbReference type="GO" id="GO:0016987">
    <property type="term" value="F:sigma factor activity"/>
    <property type="evidence" value="ECO:0007669"/>
    <property type="project" value="UniProtKB-KW"/>
</dbReference>
<accession>A0A410WA90</accession>
<proteinExistence type="inferred from homology"/>
<evidence type="ECO:0000256" key="3">
    <source>
        <dbReference type="ARBA" id="ARBA00023082"/>
    </source>
</evidence>
<evidence type="ECO:0000256" key="4">
    <source>
        <dbReference type="ARBA" id="ARBA00023125"/>
    </source>
</evidence>
<name>A0A410WA90_9CORY</name>
<dbReference type="GO" id="GO:0003677">
    <property type="term" value="F:DNA binding"/>
    <property type="evidence" value="ECO:0007669"/>
    <property type="project" value="UniProtKB-KW"/>
</dbReference>
<dbReference type="InterPro" id="IPR039425">
    <property type="entry name" value="RNA_pol_sigma-70-like"/>
</dbReference>